<dbReference type="EMBL" id="VTWT01000001">
    <property type="protein sequence ID" value="KAA9345978.1"/>
    <property type="molecule type" value="Genomic_DNA"/>
</dbReference>
<protein>
    <submittedName>
        <fullName evidence="5">ParB/RepB/Spo0J family partition protein</fullName>
    </submittedName>
</protein>
<evidence type="ECO:0000256" key="2">
    <source>
        <dbReference type="ARBA" id="ARBA00022829"/>
    </source>
</evidence>
<dbReference type="Gene3D" id="1.10.10.2830">
    <property type="match status" value="1"/>
</dbReference>
<dbReference type="AlphaFoldDB" id="A0A5N1JAD9"/>
<dbReference type="Pfam" id="PF23552">
    <property type="entry name" value="ParB_C"/>
    <property type="match status" value="1"/>
</dbReference>
<evidence type="ECO:0000256" key="1">
    <source>
        <dbReference type="ARBA" id="ARBA00006295"/>
    </source>
</evidence>
<evidence type="ECO:0000313" key="5">
    <source>
        <dbReference type="EMBL" id="KAA9345978.1"/>
    </source>
</evidence>
<proteinExistence type="inferred from homology"/>
<sequence length="301" mass="34102">MSENKIPVKKKGGLGRGLNALIEGSYDKKVDPQILHEVNTIAEILLSQIETNPFQPRTHFDQTALEELAESIKVQGIIQPITVRQLDANTFQLISGERRFQASKLAGLETIPAYIRKADDQQMLEMALIENIQRENLNAIEIALSYQRLLSECNLKQEELGDRVGKKRTTVTNYLRLLKLPPDIQIGLRDNQISMGHARALINIENVDLQLEVYKKAVAEELSVRKVEELVRNLSKPKKETVDRADIPAEYEAEVKRVETRLSSHFGTKILVKTSPEGKGEIKIPFVSTDDLNRILEILNY</sequence>
<dbReference type="FunFam" id="3.90.1530.30:FF:000001">
    <property type="entry name" value="Chromosome partitioning protein ParB"/>
    <property type="match status" value="1"/>
</dbReference>
<gene>
    <name evidence="5" type="ORF">F0P94_02540</name>
</gene>
<keyword evidence="3" id="KW-0238">DNA-binding</keyword>
<evidence type="ECO:0000256" key="3">
    <source>
        <dbReference type="ARBA" id="ARBA00023125"/>
    </source>
</evidence>
<dbReference type="FunFam" id="1.10.10.2830:FF:000001">
    <property type="entry name" value="Chromosome partitioning protein ParB"/>
    <property type="match status" value="1"/>
</dbReference>
<dbReference type="GO" id="GO:0005694">
    <property type="term" value="C:chromosome"/>
    <property type="evidence" value="ECO:0007669"/>
    <property type="project" value="TreeGrafter"/>
</dbReference>
<dbReference type="InterPro" id="IPR050336">
    <property type="entry name" value="Chromosome_partition/occlusion"/>
</dbReference>
<dbReference type="Gene3D" id="3.90.1530.30">
    <property type="match status" value="1"/>
</dbReference>
<dbReference type="InterPro" id="IPR003115">
    <property type="entry name" value="ParB_N"/>
</dbReference>
<dbReference type="Pfam" id="PF17762">
    <property type="entry name" value="HTH_ParB"/>
    <property type="match status" value="1"/>
</dbReference>
<reference evidence="5 6" key="1">
    <citation type="submission" date="2019-09" db="EMBL/GenBank/DDBJ databases">
        <title>Genome sequence of Adhaeribacter sp. M2.</title>
        <authorList>
            <person name="Srinivasan S."/>
        </authorList>
    </citation>
    <scope>NUCLEOTIDE SEQUENCE [LARGE SCALE GENOMIC DNA]</scope>
    <source>
        <strain evidence="5 6">M2</strain>
    </source>
</reference>
<accession>A0A5N1JAD9</accession>
<organism evidence="5 6">
    <name type="scientific">Adhaeribacter soli</name>
    <dbReference type="NCBI Taxonomy" id="2607655"/>
    <lineage>
        <taxon>Bacteria</taxon>
        <taxon>Pseudomonadati</taxon>
        <taxon>Bacteroidota</taxon>
        <taxon>Cytophagia</taxon>
        <taxon>Cytophagales</taxon>
        <taxon>Hymenobacteraceae</taxon>
        <taxon>Adhaeribacter</taxon>
    </lineage>
</organism>
<dbReference type="PANTHER" id="PTHR33375:SF1">
    <property type="entry name" value="CHROMOSOME-PARTITIONING PROTEIN PARB-RELATED"/>
    <property type="match status" value="1"/>
</dbReference>
<evidence type="ECO:0000259" key="4">
    <source>
        <dbReference type="SMART" id="SM00470"/>
    </source>
</evidence>
<dbReference type="InterPro" id="IPR036086">
    <property type="entry name" value="ParB/Sulfiredoxin_sf"/>
</dbReference>
<keyword evidence="6" id="KW-1185">Reference proteome</keyword>
<evidence type="ECO:0000313" key="6">
    <source>
        <dbReference type="Proteomes" id="UP000326570"/>
    </source>
</evidence>
<dbReference type="SMART" id="SM00470">
    <property type="entry name" value="ParB"/>
    <property type="match status" value="1"/>
</dbReference>
<keyword evidence="2" id="KW-0159">Chromosome partition</keyword>
<dbReference type="RefSeq" id="WP_150902121.1">
    <property type="nucleotide sequence ID" value="NZ_VTWT01000001.1"/>
</dbReference>
<dbReference type="InterPro" id="IPR041468">
    <property type="entry name" value="HTH_ParB/Spo0J"/>
</dbReference>
<dbReference type="Pfam" id="PF02195">
    <property type="entry name" value="ParB_N"/>
    <property type="match status" value="1"/>
</dbReference>
<feature type="domain" description="ParB-like N-terminal" evidence="4">
    <location>
        <begin position="42"/>
        <end position="132"/>
    </location>
</feature>
<dbReference type="NCBIfam" id="TIGR00180">
    <property type="entry name" value="parB_part"/>
    <property type="match status" value="1"/>
</dbReference>
<dbReference type="SUPFAM" id="SSF109709">
    <property type="entry name" value="KorB DNA-binding domain-like"/>
    <property type="match status" value="1"/>
</dbReference>
<dbReference type="Proteomes" id="UP000326570">
    <property type="component" value="Unassembled WGS sequence"/>
</dbReference>
<dbReference type="GO" id="GO:0007059">
    <property type="term" value="P:chromosome segregation"/>
    <property type="evidence" value="ECO:0007669"/>
    <property type="project" value="UniProtKB-KW"/>
</dbReference>
<dbReference type="InterPro" id="IPR057240">
    <property type="entry name" value="ParB_dimer_C"/>
</dbReference>
<name>A0A5N1JAD9_9BACT</name>
<comment type="similarity">
    <text evidence="1">Belongs to the ParB family.</text>
</comment>
<dbReference type="CDD" id="cd16393">
    <property type="entry name" value="SPO0J_N"/>
    <property type="match status" value="1"/>
</dbReference>
<dbReference type="InterPro" id="IPR004437">
    <property type="entry name" value="ParB/RepB/Spo0J"/>
</dbReference>
<dbReference type="SUPFAM" id="SSF110849">
    <property type="entry name" value="ParB/Sulfiredoxin"/>
    <property type="match status" value="1"/>
</dbReference>
<dbReference type="GO" id="GO:0003677">
    <property type="term" value="F:DNA binding"/>
    <property type="evidence" value="ECO:0007669"/>
    <property type="project" value="UniProtKB-KW"/>
</dbReference>
<dbReference type="PANTHER" id="PTHR33375">
    <property type="entry name" value="CHROMOSOME-PARTITIONING PROTEIN PARB-RELATED"/>
    <property type="match status" value="1"/>
</dbReference>
<comment type="caution">
    <text evidence="5">The sequence shown here is derived from an EMBL/GenBank/DDBJ whole genome shotgun (WGS) entry which is preliminary data.</text>
</comment>